<evidence type="ECO:0000256" key="1">
    <source>
        <dbReference type="SAM" id="Phobius"/>
    </source>
</evidence>
<protein>
    <recommendedName>
        <fullName evidence="4">TOM core complex subunit Tom6</fullName>
    </recommendedName>
</protein>
<dbReference type="Pfam" id="PF17112">
    <property type="entry name" value="Tom6"/>
    <property type="match status" value="1"/>
</dbReference>
<dbReference type="EMBL" id="ML996567">
    <property type="protein sequence ID" value="KAF2761387.1"/>
    <property type="molecule type" value="Genomic_DNA"/>
</dbReference>
<organism evidence="2 3">
    <name type="scientific">Pseudovirgaria hyperparasitica</name>
    <dbReference type="NCBI Taxonomy" id="470096"/>
    <lineage>
        <taxon>Eukaryota</taxon>
        <taxon>Fungi</taxon>
        <taxon>Dikarya</taxon>
        <taxon>Ascomycota</taxon>
        <taxon>Pezizomycotina</taxon>
        <taxon>Dothideomycetes</taxon>
        <taxon>Dothideomycetes incertae sedis</taxon>
        <taxon>Acrospermales</taxon>
        <taxon>Acrospermaceae</taxon>
        <taxon>Pseudovirgaria</taxon>
    </lineage>
</organism>
<dbReference type="GeneID" id="54487667"/>
<dbReference type="OrthoDB" id="5403997at2759"/>
<gene>
    <name evidence="2" type="ORF">EJ05DRAFT_497937</name>
</gene>
<dbReference type="GO" id="GO:0030150">
    <property type="term" value="P:protein import into mitochondrial matrix"/>
    <property type="evidence" value="ECO:0007669"/>
    <property type="project" value="InterPro"/>
</dbReference>
<keyword evidence="3" id="KW-1185">Reference proteome</keyword>
<keyword evidence="1" id="KW-0472">Membrane</keyword>
<dbReference type="InterPro" id="IPR020266">
    <property type="entry name" value="Tom6"/>
</dbReference>
<evidence type="ECO:0000313" key="3">
    <source>
        <dbReference type="Proteomes" id="UP000799437"/>
    </source>
</evidence>
<feature type="transmembrane region" description="Helical" evidence="1">
    <location>
        <begin position="30"/>
        <end position="48"/>
    </location>
</feature>
<reference evidence="2" key="1">
    <citation type="journal article" date="2020" name="Stud. Mycol.">
        <title>101 Dothideomycetes genomes: a test case for predicting lifestyles and emergence of pathogens.</title>
        <authorList>
            <person name="Haridas S."/>
            <person name="Albert R."/>
            <person name="Binder M."/>
            <person name="Bloem J."/>
            <person name="Labutti K."/>
            <person name="Salamov A."/>
            <person name="Andreopoulos B."/>
            <person name="Baker S."/>
            <person name="Barry K."/>
            <person name="Bills G."/>
            <person name="Bluhm B."/>
            <person name="Cannon C."/>
            <person name="Castanera R."/>
            <person name="Culley D."/>
            <person name="Daum C."/>
            <person name="Ezra D."/>
            <person name="Gonzalez J."/>
            <person name="Henrissat B."/>
            <person name="Kuo A."/>
            <person name="Liang C."/>
            <person name="Lipzen A."/>
            <person name="Lutzoni F."/>
            <person name="Magnuson J."/>
            <person name="Mondo S."/>
            <person name="Nolan M."/>
            <person name="Ohm R."/>
            <person name="Pangilinan J."/>
            <person name="Park H.-J."/>
            <person name="Ramirez L."/>
            <person name="Alfaro M."/>
            <person name="Sun H."/>
            <person name="Tritt A."/>
            <person name="Yoshinaga Y."/>
            <person name="Zwiers L.-H."/>
            <person name="Turgeon B."/>
            <person name="Goodwin S."/>
            <person name="Spatafora J."/>
            <person name="Crous P."/>
            <person name="Grigoriev I."/>
        </authorList>
    </citation>
    <scope>NUCLEOTIDE SEQUENCE</scope>
    <source>
        <strain evidence="2">CBS 121739</strain>
    </source>
</reference>
<dbReference type="AlphaFoldDB" id="A0A6A6WIA5"/>
<accession>A0A6A6WIA5</accession>
<evidence type="ECO:0008006" key="4">
    <source>
        <dbReference type="Google" id="ProtNLM"/>
    </source>
</evidence>
<dbReference type="Proteomes" id="UP000799437">
    <property type="component" value="Unassembled WGS sequence"/>
</dbReference>
<evidence type="ECO:0000313" key="2">
    <source>
        <dbReference type="EMBL" id="KAF2761387.1"/>
    </source>
</evidence>
<keyword evidence="1" id="KW-0812">Transmembrane</keyword>
<sequence length="55" mass="5760">MAPKRNVARPAPGYASSTYQAITSPDNRSIVTAVGLFAAGVAFLHSSWSEILIPA</sequence>
<proteinExistence type="predicted"/>
<name>A0A6A6WIA5_9PEZI</name>
<keyword evidence="1" id="KW-1133">Transmembrane helix</keyword>
<dbReference type="RefSeq" id="XP_033603838.1">
    <property type="nucleotide sequence ID" value="XM_033746613.1"/>
</dbReference>
<dbReference type="GO" id="GO:0005742">
    <property type="term" value="C:mitochondrial outer membrane translocase complex"/>
    <property type="evidence" value="ECO:0007669"/>
    <property type="project" value="InterPro"/>
</dbReference>